<feature type="domain" description="OmpA-like" evidence="5">
    <location>
        <begin position="57"/>
        <end position="174"/>
    </location>
</feature>
<dbReference type="AlphaFoldDB" id="A0A2U2PHX0"/>
<keyword evidence="7" id="KW-1185">Reference proteome</keyword>
<reference evidence="6 7" key="1">
    <citation type="submission" date="2018-04" db="EMBL/GenBank/DDBJ databases">
        <title>Pedobacter chongqingensis sp. nov., isolated from a rottenly hemp rope.</title>
        <authorList>
            <person name="Cai Y."/>
        </authorList>
    </citation>
    <scope>NUCLEOTIDE SEQUENCE [LARGE SCALE GENOMIC DNA]</scope>
    <source>
        <strain evidence="6 7">FJ4-8</strain>
    </source>
</reference>
<dbReference type="PRINTS" id="PR01021">
    <property type="entry name" value="OMPADOMAIN"/>
</dbReference>
<dbReference type="InterPro" id="IPR006665">
    <property type="entry name" value="OmpA-like"/>
</dbReference>
<name>A0A2U2PHX0_9SPHI</name>
<dbReference type="SUPFAM" id="SSF103088">
    <property type="entry name" value="OmpA-like"/>
    <property type="match status" value="1"/>
</dbReference>
<evidence type="ECO:0000256" key="4">
    <source>
        <dbReference type="PROSITE-ProRule" id="PRU00473"/>
    </source>
</evidence>
<evidence type="ECO:0000259" key="5">
    <source>
        <dbReference type="PROSITE" id="PS51123"/>
    </source>
</evidence>
<dbReference type="RefSeq" id="WP_109415390.1">
    <property type="nucleotide sequence ID" value="NZ_QEAS01000006.1"/>
</dbReference>
<organism evidence="6 7">
    <name type="scientific">Pararcticibacter amylolyticus</name>
    <dbReference type="NCBI Taxonomy" id="2173175"/>
    <lineage>
        <taxon>Bacteria</taxon>
        <taxon>Pseudomonadati</taxon>
        <taxon>Bacteroidota</taxon>
        <taxon>Sphingobacteriia</taxon>
        <taxon>Sphingobacteriales</taxon>
        <taxon>Sphingobacteriaceae</taxon>
        <taxon>Pararcticibacter</taxon>
    </lineage>
</organism>
<dbReference type="CDD" id="cd07185">
    <property type="entry name" value="OmpA_C-like"/>
    <property type="match status" value="1"/>
</dbReference>
<dbReference type="InterPro" id="IPR050330">
    <property type="entry name" value="Bact_OuterMem_StrucFunc"/>
</dbReference>
<proteinExistence type="predicted"/>
<evidence type="ECO:0000256" key="3">
    <source>
        <dbReference type="ARBA" id="ARBA00023237"/>
    </source>
</evidence>
<evidence type="ECO:0000313" key="7">
    <source>
        <dbReference type="Proteomes" id="UP000245647"/>
    </source>
</evidence>
<gene>
    <name evidence="6" type="ORF">DDR33_08730</name>
</gene>
<evidence type="ECO:0000256" key="1">
    <source>
        <dbReference type="ARBA" id="ARBA00004442"/>
    </source>
</evidence>
<keyword evidence="2 4" id="KW-0472">Membrane</keyword>
<dbReference type="Proteomes" id="UP000245647">
    <property type="component" value="Unassembled WGS sequence"/>
</dbReference>
<dbReference type="GO" id="GO:0009279">
    <property type="term" value="C:cell outer membrane"/>
    <property type="evidence" value="ECO:0007669"/>
    <property type="project" value="UniProtKB-SubCell"/>
</dbReference>
<comment type="subcellular location">
    <subcellularLocation>
        <location evidence="1">Cell outer membrane</location>
    </subcellularLocation>
</comment>
<dbReference type="PRINTS" id="PR01023">
    <property type="entry name" value="NAFLGMOTY"/>
</dbReference>
<keyword evidence="3" id="KW-0998">Cell outer membrane</keyword>
<dbReference type="PROSITE" id="PS51123">
    <property type="entry name" value="OMPA_2"/>
    <property type="match status" value="1"/>
</dbReference>
<accession>A0A2U2PHX0</accession>
<dbReference type="Pfam" id="PF00691">
    <property type="entry name" value="OmpA"/>
    <property type="match status" value="1"/>
</dbReference>
<dbReference type="EMBL" id="QEAS01000006">
    <property type="protein sequence ID" value="PWG81006.1"/>
    <property type="molecule type" value="Genomic_DNA"/>
</dbReference>
<dbReference type="OrthoDB" id="9782229at2"/>
<dbReference type="PANTHER" id="PTHR30329">
    <property type="entry name" value="STATOR ELEMENT OF FLAGELLAR MOTOR COMPLEX"/>
    <property type="match status" value="1"/>
</dbReference>
<protein>
    <submittedName>
        <fullName evidence="6">OmpA family protein</fullName>
    </submittedName>
</protein>
<sequence>MKVQLCLIVLLAVAFTACKSKKNLAKSSANSVSTIENMQYDAYRNKLPGTQVERVDKNGIRVTFDSEILFPTNSSYLTDKAKEDIKNLVDVIRKQGPVKIVIEGHSDKTGTPEYNKWLSDKRAVSVKALAVALGLNGDNISTVGYGDTKPVADNRTPEGRAKNRRVELIITPVS</sequence>
<dbReference type="PROSITE" id="PS51257">
    <property type="entry name" value="PROKAR_LIPOPROTEIN"/>
    <property type="match status" value="1"/>
</dbReference>
<dbReference type="Gene3D" id="3.30.1330.60">
    <property type="entry name" value="OmpA-like domain"/>
    <property type="match status" value="1"/>
</dbReference>
<dbReference type="InterPro" id="IPR006664">
    <property type="entry name" value="OMP_bac"/>
</dbReference>
<evidence type="ECO:0000313" key="6">
    <source>
        <dbReference type="EMBL" id="PWG81006.1"/>
    </source>
</evidence>
<dbReference type="PANTHER" id="PTHR30329:SF21">
    <property type="entry name" value="LIPOPROTEIN YIAD-RELATED"/>
    <property type="match status" value="1"/>
</dbReference>
<dbReference type="InterPro" id="IPR036737">
    <property type="entry name" value="OmpA-like_sf"/>
</dbReference>
<evidence type="ECO:0000256" key="2">
    <source>
        <dbReference type="ARBA" id="ARBA00023136"/>
    </source>
</evidence>
<comment type="caution">
    <text evidence="6">The sequence shown here is derived from an EMBL/GenBank/DDBJ whole genome shotgun (WGS) entry which is preliminary data.</text>
</comment>